<gene>
    <name evidence="1" type="ORF">AZH43_06545</name>
</gene>
<dbReference type="PANTHER" id="PTHR11102">
    <property type="entry name" value="SEL-1-LIKE PROTEIN"/>
    <property type="match status" value="1"/>
</dbReference>
<dbReference type="GO" id="GO:0036503">
    <property type="term" value="P:ERAD pathway"/>
    <property type="evidence" value="ECO:0007669"/>
    <property type="project" value="TreeGrafter"/>
</dbReference>
<keyword evidence="2" id="KW-1185">Reference proteome</keyword>
<sequence length="599" mass="67898">MWFFLIFILGIGALAFWMWKRPDPVTRDQAKAVHSDLWLEQADAQMKYAARLCADPVQPDYERAYQLYSQLAKQFELPQAYMQMGLMHMHGQGRTPDMQSGIGLLEKAFHLGGDEAAFQLGQVYEQQHDAEKALYWYRHAIARGNLDAQYRIAELAPEDPQTAVLQKFKLLKQNAEAGHAGSQYQLAQYYLTDAEHQDLSLGMHYLFQAAHQDHLKANQDIAQYYQQGGILAKDPHKALQFTKRCLLLGDTHGLADYQLAVLRGTIDTDQRQRIYHELLDQAKVHKNAQAKAILGTAHFHGWYVDHQETLGFRFWSEAANEGNAFALRQIAALYFEHYLVADDPVKAFELYEYAEQLEPHANNVFGMGLCYFTGRGVQKDAAKAQQLIQAAAQQTWQIKVQAEPDILYVLGLFYSQPAYPLPAHDQALFYLTAAAEQGHAAAQFYLYRIYAGCIFTDVKDHDRAQAYLRQAADSGHAEAQSTLAQALLGQNPQQALQYLQASAGQGDMAALYQLGELHEHGKFVPQDMQRAFAFYQQAADKLNPEAYVQLAHMYTYGLGVERNLNIARSWLEKGSLMGHAKSIERLADIDDYLEQRTAF</sequence>
<comment type="caution">
    <text evidence="1">The sequence shown here is derived from an EMBL/GenBank/DDBJ whole genome shotgun (WGS) entry which is preliminary data.</text>
</comment>
<dbReference type="RefSeq" id="WP_067666300.1">
    <property type="nucleotide sequence ID" value="NZ_CBCSIK010000005.1"/>
</dbReference>
<evidence type="ECO:0000313" key="2">
    <source>
        <dbReference type="Proteomes" id="UP000076276"/>
    </source>
</evidence>
<dbReference type="SUPFAM" id="SSF81901">
    <property type="entry name" value="HCP-like"/>
    <property type="match status" value="4"/>
</dbReference>
<dbReference type="Pfam" id="PF08238">
    <property type="entry name" value="Sel1"/>
    <property type="match status" value="13"/>
</dbReference>
<dbReference type="Proteomes" id="UP000076276">
    <property type="component" value="Unassembled WGS sequence"/>
</dbReference>
<accession>A0A151Y4X8</accession>
<dbReference type="EMBL" id="LUAW01000011">
    <property type="protein sequence ID" value="KYQ73093.1"/>
    <property type="molecule type" value="Genomic_DNA"/>
</dbReference>
<dbReference type="PANTHER" id="PTHR11102:SF147">
    <property type="entry name" value="SEL1L ADAPTOR SUBUNIT OF ERAD E3 UBIQUITIN LIGASE"/>
    <property type="match status" value="1"/>
</dbReference>
<reference evidence="1 2" key="1">
    <citation type="submission" date="2016-03" db="EMBL/GenBank/DDBJ databases">
        <title>Acinetobacter genomospecies 28 strain ANC 4149.</title>
        <authorList>
            <person name="Radolfova-Krizova L."/>
            <person name="Nemec A."/>
        </authorList>
    </citation>
    <scope>NUCLEOTIDE SEQUENCE [LARGE SCALE GENOMIC DNA]</scope>
    <source>
        <strain evidence="1 2">ANC 4149</strain>
    </source>
</reference>
<evidence type="ECO:0008006" key="3">
    <source>
        <dbReference type="Google" id="ProtNLM"/>
    </source>
</evidence>
<name>A0A151Y4X8_9GAMM</name>
<dbReference type="SMART" id="SM00671">
    <property type="entry name" value="SEL1"/>
    <property type="match status" value="13"/>
</dbReference>
<dbReference type="OrthoDB" id="8561742at2"/>
<dbReference type="STRING" id="1806892.AZH43_06545"/>
<protein>
    <recommendedName>
        <fullName evidence="3">Sel1 repeat family protein</fullName>
    </recommendedName>
</protein>
<dbReference type="Gene3D" id="1.25.40.10">
    <property type="entry name" value="Tetratricopeptide repeat domain"/>
    <property type="match status" value="3"/>
</dbReference>
<dbReference type="InterPro" id="IPR011990">
    <property type="entry name" value="TPR-like_helical_dom_sf"/>
</dbReference>
<organism evidence="1 2">
    <name type="scientific">Acinetobacter pragensis</name>
    <dbReference type="NCBI Taxonomy" id="1806892"/>
    <lineage>
        <taxon>Bacteria</taxon>
        <taxon>Pseudomonadati</taxon>
        <taxon>Pseudomonadota</taxon>
        <taxon>Gammaproteobacteria</taxon>
        <taxon>Moraxellales</taxon>
        <taxon>Moraxellaceae</taxon>
        <taxon>Acinetobacter</taxon>
    </lineage>
</organism>
<dbReference type="InterPro" id="IPR050767">
    <property type="entry name" value="Sel1_AlgK"/>
</dbReference>
<dbReference type="InterPro" id="IPR006597">
    <property type="entry name" value="Sel1-like"/>
</dbReference>
<dbReference type="AlphaFoldDB" id="A0A151Y4X8"/>
<evidence type="ECO:0000313" key="1">
    <source>
        <dbReference type="EMBL" id="KYQ73093.1"/>
    </source>
</evidence>
<proteinExistence type="predicted"/>